<dbReference type="NCBIfam" id="TIGR01352">
    <property type="entry name" value="tonB_Cterm"/>
    <property type="match status" value="1"/>
</dbReference>
<proteinExistence type="inferred from homology"/>
<dbReference type="SUPFAM" id="SSF74653">
    <property type="entry name" value="TolA/TonB C-terminal domain"/>
    <property type="match status" value="1"/>
</dbReference>
<dbReference type="InterPro" id="IPR014161">
    <property type="entry name" value="Tol-Pal_TolA"/>
</dbReference>
<evidence type="ECO:0000256" key="8">
    <source>
        <dbReference type="ARBA" id="ARBA00022989"/>
    </source>
</evidence>
<name>A0ABT0E8M8_9GAMM</name>
<sequence>MNWRDGLPAVGVSVLLHLLVVGLVMFSWAGTPELRRPKPAPPHIQAVVLERPQPAAPKPAAPQPPPRPTPPPPRPDPPAPKPAPPKPAPTPAPKPAPAPAPEPAPQPAPTPPPPAPSFEQPDLTELLAQEEVTRAEQRQAASEQTPQPAQSDSDSLEADPETAEYVAAIQSTVGRRWTRPPSARNGMEVKLNVRLAPGGDVLSVTLQQSSGDAALDRTAVAAVKNAGRLPVPDGAAFEKFREFTFLFRPEDMRL</sequence>
<evidence type="ECO:0000259" key="12">
    <source>
        <dbReference type="PROSITE" id="PS52015"/>
    </source>
</evidence>
<dbReference type="EMBL" id="JALKII010000007">
    <property type="protein sequence ID" value="MCK0538201.1"/>
    <property type="molecule type" value="Genomic_DNA"/>
</dbReference>
<dbReference type="Pfam" id="PF13103">
    <property type="entry name" value="TonB_2"/>
    <property type="match status" value="1"/>
</dbReference>
<comment type="subcellular location">
    <subcellularLocation>
        <location evidence="1">Cell inner membrane</location>
        <topology evidence="1">Single-pass membrane protein</topology>
        <orientation evidence="1">Periplasmic side</orientation>
    </subcellularLocation>
</comment>
<comment type="caution">
    <text evidence="13">The sequence shown here is derived from an EMBL/GenBank/DDBJ whole genome shotgun (WGS) entry which is preliminary data.</text>
</comment>
<comment type="similarity">
    <text evidence="2">Belongs to the TonB family.</text>
</comment>
<dbReference type="InterPro" id="IPR051045">
    <property type="entry name" value="TonB-dependent_transducer"/>
</dbReference>
<dbReference type="InterPro" id="IPR037682">
    <property type="entry name" value="TonB_C"/>
</dbReference>
<feature type="region of interest" description="Disordered" evidence="10">
    <location>
        <begin position="132"/>
        <end position="164"/>
    </location>
</feature>
<dbReference type="RefSeq" id="WP_246952601.1">
    <property type="nucleotide sequence ID" value="NZ_JALKII010000007.1"/>
</dbReference>
<feature type="region of interest" description="Disordered" evidence="10">
    <location>
        <begin position="48"/>
        <end position="120"/>
    </location>
</feature>
<keyword evidence="8 11" id="KW-1133">Transmembrane helix</keyword>
<evidence type="ECO:0000256" key="10">
    <source>
        <dbReference type="SAM" id="MobiDB-lite"/>
    </source>
</evidence>
<organism evidence="13 14">
    <name type="scientific">Alcanivorax quisquiliarum</name>
    <dbReference type="NCBI Taxonomy" id="2933565"/>
    <lineage>
        <taxon>Bacteria</taxon>
        <taxon>Pseudomonadati</taxon>
        <taxon>Pseudomonadota</taxon>
        <taxon>Gammaproteobacteria</taxon>
        <taxon>Oceanospirillales</taxon>
        <taxon>Alcanivoracaceae</taxon>
        <taxon>Alcanivorax</taxon>
    </lineage>
</organism>
<dbReference type="Gene3D" id="3.30.1150.10">
    <property type="match status" value="1"/>
</dbReference>
<keyword evidence="6 11" id="KW-0812">Transmembrane</keyword>
<gene>
    <name evidence="13" type="primary">tolA</name>
    <name evidence="13" type="ORF">MU846_10815</name>
</gene>
<evidence type="ECO:0000256" key="4">
    <source>
        <dbReference type="ARBA" id="ARBA00022475"/>
    </source>
</evidence>
<feature type="domain" description="TonB C-terminal" evidence="12">
    <location>
        <begin position="161"/>
        <end position="254"/>
    </location>
</feature>
<evidence type="ECO:0000256" key="7">
    <source>
        <dbReference type="ARBA" id="ARBA00022927"/>
    </source>
</evidence>
<evidence type="ECO:0000313" key="14">
    <source>
        <dbReference type="Proteomes" id="UP001165524"/>
    </source>
</evidence>
<evidence type="ECO:0000256" key="2">
    <source>
        <dbReference type="ARBA" id="ARBA00006555"/>
    </source>
</evidence>
<reference evidence="13" key="1">
    <citation type="submission" date="2022-04" db="EMBL/GenBank/DDBJ databases">
        <title>Alcanivorax sp. CY1518 draft genome sequence.</title>
        <authorList>
            <person name="Zhao G."/>
            <person name="An M."/>
        </authorList>
    </citation>
    <scope>NUCLEOTIDE SEQUENCE</scope>
    <source>
        <strain evidence="13">CY1518</strain>
    </source>
</reference>
<dbReference type="PRINTS" id="PR01217">
    <property type="entry name" value="PRICHEXTENSN"/>
</dbReference>
<feature type="compositionally biased region" description="Polar residues" evidence="10">
    <location>
        <begin position="139"/>
        <end position="153"/>
    </location>
</feature>
<protein>
    <submittedName>
        <fullName evidence="13">Cell envelope integrity protein TolA</fullName>
    </submittedName>
</protein>
<evidence type="ECO:0000256" key="6">
    <source>
        <dbReference type="ARBA" id="ARBA00022692"/>
    </source>
</evidence>
<keyword evidence="9 11" id="KW-0472">Membrane</keyword>
<evidence type="ECO:0000256" key="1">
    <source>
        <dbReference type="ARBA" id="ARBA00004383"/>
    </source>
</evidence>
<dbReference type="Proteomes" id="UP001165524">
    <property type="component" value="Unassembled WGS sequence"/>
</dbReference>
<evidence type="ECO:0000256" key="9">
    <source>
        <dbReference type="ARBA" id="ARBA00023136"/>
    </source>
</evidence>
<feature type="compositionally biased region" description="Pro residues" evidence="10">
    <location>
        <begin position="54"/>
        <end position="116"/>
    </location>
</feature>
<accession>A0ABT0E8M8</accession>
<evidence type="ECO:0000256" key="11">
    <source>
        <dbReference type="SAM" id="Phobius"/>
    </source>
</evidence>
<dbReference type="PANTHER" id="PTHR33446">
    <property type="entry name" value="PROTEIN TONB-RELATED"/>
    <property type="match status" value="1"/>
</dbReference>
<keyword evidence="5" id="KW-0997">Cell inner membrane</keyword>
<dbReference type="InterPro" id="IPR006260">
    <property type="entry name" value="TonB/TolA_C"/>
</dbReference>
<keyword evidence="7" id="KW-0653">Protein transport</keyword>
<evidence type="ECO:0000313" key="13">
    <source>
        <dbReference type="EMBL" id="MCK0538201.1"/>
    </source>
</evidence>
<keyword evidence="4" id="KW-1003">Cell membrane</keyword>
<evidence type="ECO:0000256" key="3">
    <source>
        <dbReference type="ARBA" id="ARBA00022448"/>
    </source>
</evidence>
<dbReference type="PANTHER" id="PTHR33446:SF13">
    <property type="entry name" value="TONB PROTEIN"/>
    <property type="match status" value="1"/>
</dbReference>
<evidence type="ECO:0000256" key="5">
    <source>
        <dbReference type="ARBA" id="ARBA00022519"/>
    </source>
</evidence>
<keyword evidence="14" id="KW-1185">Reference proteome</keyword>
<feature type="transmembrane region" description="Helical" evidence="11">
    <location>
        <begin position="6"/>
        <end position="29"/>
    </location>
</feature>
<keyword evidence="3" id="KW-0813">Transport</keyword>
<dbReference type="PROSITE" id="PS52015">
    <property type="entry name" value="TONB_CTD"/>
    <property type="match status" value="1"/>
</dbReference>
<dbReference type="NCBIfam" id="TIGR02794">
    <property type="entry name" value="tolA_full"/>
    <property type="match status" value="1"/>
</dbReference>